<dbReference type="Pfam" id="PF00392">
    <property type="entry name" value="GntR"/>
    <property type="match status" value="1"/>
</dbReference>
<dbReference type="GO" id="GO:0003700">
    <property type="term" value="F:DNA-binding transcription factor activity"/>
    <property type="evidence" value="ECO:0007669"/>
    <property type="project" value="InterPro"/>
</dbReference>
<accession>A0A443K5W8</accession>
<keyword evidence="4" id="KW-0804">Transcription</keyword>
<evidence type="ECO:0000259" key="7">
    <source>
        <dbReference type="PROSITE" id="PS50949"/>
    </source>
</evidence>
<dbReference type="SMART" id="SM00895">
    <property type="entry name" value="FCD"/>
    <property type="match status" value="1"/>
</dbReference>
<gene>
    <name evidence="8" type="ORF">D2T31_15035</name>
</gene>
<organism evidence="8 9">
    <name type="scientific">Paenirhodobacter populi</name>
    <dbReference type="NCBI Taxonomy" id="2306993"/>
    <lineage>
        <taxon>Bacteria</taxon>
        <taxon>Pseudomonadati</taxon>
        <taxon>Pseudomonadota</taxon>
        <taxon>Alphaproteobacteria</taxon>
        <taxon>Rhodobacterales</taxon>
        <taxon>Rhodobacter group</taxon>
        <taxon>Paenirhodobacter</taxon>
    </lineage>
</organism>
<keyword evidence="1" id="KW-0678">Repressor</keyword>
<dbReference type="EMBL" id="SAUX01000017">
    <property type="protein sequence ID" value="RWR28083.1"/>
    <property type="molecule type" value="Genomic_DNA"/>
</dbReference>
<dbReference type="CDD" id="cd07377">
    <property type="entry name" value="WHTH_GntR"/>
    <property type="match status" value="1"/>
</dbReference>
<keyword evidence="2" id="KW-0805">Transcription regulation</keyword>
<comment type="caution">
    <text evidence="8">The sequence shown here is derived from an EMBL/GenBank/DDBJ whole genome shotgun (WGS) entry which is preliminary data.</text>
</comment>
<sequence length="256" mass="28094">MAIPLKSEPAAQVVARHIEALILEGSLVPGEPLRSERDLAEQFAVSRPTLRDGLRILVDKGLLRQGAGRGLEVAPLGTSITDPLIALLAAHGEVADDYLEFRDIVECSAAAYAAVRANDIDRDRLRECLDRIARAHAAADPQEEADADTELHQLIYEASHNLVLLQIMRALSDSLRQDVIQNRGRLFSIPTIRETLRDQHVAIAQAILDGNAKRAQAAAHDHLTYLRQAAREVRMAQEKLDLSLRRLQRGGVGVPG</sequence>
<evidence type="ECO:0000313" key="9">
    <source>
        <dbReference type="Proteomes" id="UP000285295"/>
    </source>
</evidence>
<keyword evidence="3" id="KW-0238">DNA-binding</keyword>
<dbReference type="SUPFAM" id="SSF48008">
    <property type="entry name" value="GntR ligand-binding domain-like"/>
    <property type="match status" value="1"/>
</dbReference>
<dbReference type="SUPFAM" id="SSF46785">
    <property type="entry name" value="Winged helix' DNA-binding domain"/>
    <property type="match status" value="1"/>
</dbReference>
<evidence type="ECO:0000256" key="4">
    <source>
        <dbReference type="ARBA" id="ARBA00023163"/>
    </source>
</evidence>
<dbReference type="GO" id="GO:0003677">
    <property type="term" value="F:DNA binding"/>
    <property type="evidence" value="ECO:0007669"/>
    <property type="project" value="UniProtKB-KW"/>
</dbReference>
<dbReference type="AlphaFoldDB" id="A0A443K5W8"/>
<dbReference type="InterPro" id="IPR000524">
    <property type="entry name" value="Tscrpt_reg_HTH_GntR"/>
</dbReference>
<feature type="domain" description="HTH gntR-type" evidence="7">
    <location>
        <begin position="8"/>
        <end position="76"/>
    </location>
</feature>
<dbReference type="Pfam" id="PF07729">
    <property type="entry name" value="FCD"/>
    <property type="match status" value="1"/>
</dbReference>
<dbReference type="Gene3D" id="1.10.10.10">
    <property type="entry name" value="Winged helix-like DNA-binding domain superfamily/Winged helix DNA-binding domain"/>
    <property type="match status" value="1"/>
</dbReference>
<dbReference type="PANTHER" id="PTHR43537:SF34">
    <property type="entry name" value="PYRUVATE DEHYDROGENASE COMPLEX REPRESSOR"/>
    <property type="match status" value="1"/>
</dbReference>
<dbReference type="PROSITE" id="PS50949">
    <property type="entry name" value="HTH_GNTR"/>
    <property type="match status" value="1"/>
</dbReference>
<reference evidence="8 9" key="1">
    <citation type="submission" date="2019-01" db="EMBL/GenBank/DDBJ databases">
        <title>Sinorhodobacter populi sp. nov. isolated from the symptomatic bark tissue of Populus euramericana canker.</title>
        <authorList>
            <person name="Xu G."/>
        </authorList>
    </citation>
    <scope>NUCLEOTIDE SEQUENCE [LARGE SCALE GENOMIC DNA]</scope>
    <source>
        <strain evidence="8 9">D19-10-3-21</strain>
    </source>
</reference>
<name>A0A443K5W8_9RHOB</name>
<dbReference type="InterPro" id="IPR036388">
    <property type="entry name" value="WH-like_DNA-bd_sf"/>
</dbReference>
<dbReference type="PRINTS" id="PR00035">
    <property type="entry name" value="HTHGNTR"/>
</dbReference>
<dbReference type="InterPro" id="IPR011711">
    <property type="entry name" value="GntR_C"/>
</dbReference>
<evidence type="ECO:0000256" key="3">
    <source>
        <dbReference type="ARBA" id="ARBA00023125"/>
    </source>
</evidence>
<evidence type="ECO:0000256" key="1">
    <source>
        <dbReference type="ARBA" id="ARBA00022491"/>
    </source>
</evidence>
<dbReference type="PANTHER" id="PTHR43537">
    <property type="entry name" value="TRANSCRIPTIONAL REGULATOR, GNTR FAMILY"/>
    <property type="match status" value="1"/>
</dbReference>
<comment type="function">
    <text evidence="5">Transcriptional repressor for the pyruvate dehydrogenase complex genes aceEF and lpd.</text>
</comment>
<evidence type="ECO:0000256" key="6">
    <source>
        <dbReference type="ARBA" id="ARBA00039592"/>
    </source>
</evidence>
<dbReference type="OrthoDB" id="5450856at2"/>
<evidence type="ECO:0000256" key="5">
    <source>
        <dbReference type="ARBA" id="ARBA00037357"/>
    </source>
</evidence>
<protein>
    <recommendedName>
        <fullName evidence="6">Pyruvate dehydrogenase complex repressor</fullName>
    </recommendedName>
</protein>
<dbReference type="InterPro" id="IPR008920">
    <property type="entry name" value="TF_FadR/GntR_C"/>
</dbReference>
<dbReference type="InterPro" id="IPR036390">
    <property type="entry name" value="WH_DNA-bd_sf"/>
</dbReference>
<evidence type="ECO:0000256" key="2">
    <source>
        <dbReference type="ARBA" id="ARBA00023015"/>
    </source>
</evidence>
<proteinExistence type="predicted"/>
<dbReference type="Gene3D" id="1.20.120.530">
    <property type="entry name" value="GntR ligand-binding domain-like"/>
    <property type="match status" value="1"/>
</dbReference>
<dbReference type="RefSeq" id="WP_128237970.1">
    <property type="nucleotide sequence ID" value="NZ_SAUX01000017.1"/>
</dbReference>
<dbReference type="SMART" id="SM00345">
    <property type="entry name" value="HTH_GNTR"/>
    <property type="match status" value="1"/>
</dbReference>
<reference evidence="8 9" key="2">
    <citation type="submission" date="2019-01" db="EMBL/GenBank/DDBJ databases">
        <authorList>
            <person name="Li Y."/>
        </authorList>
    </citation>
    <scope>NUCLEOTIDE SEQUENCE [LARGE SCALE GENOMIC DNA]</scope>
    <source>
        <strain evidence="8 9">D19-10-3-21</strain>
    </source>
</reference>
<evidence type="ECO:0000313" key="8">
    <source>
        <dbReference type="EMBL" id="RWR28083.1"/>
    </source>
</evidence>
<dbReference type="Proteomes" id="UP000285295">
    <property type="component" value="Unassembled WGS sequence"/>
</dbReference>